<feature type="region of interest" description="Disordered" evidence="1">
    <location>
        <begin position="61"/>
        <end position="103"/>
    </location>
</feature>
<feature type="chain" id="PRO_5046766728" evidence="2">
    <location>
        <begin position="28"/>
        <end position="693"/>
    </location>
</feature>
<dbReference type="Proteomes" id="UP001642540">
    <property type="component" value="Unassembled WGS sequence"/>
</dbReference>
<evidence type="ECO:0000256" key="2">
    <source>
        <dbReference type="SAM" id="SignalP"/>
    </source>
</evidence>
<reference evidence="3 4" key="1">
    <citation type="submission" date="2024-08" db="EMBL/GenBank/DDBJ databases">
        <authorList>
            <person name="Cucini C."/>
            <person name="Frati F."/>
        </authorList>
    </citation>
    <scope>NUCLEOTIDE SEQUENCE [LARGE SCALE GENOMIC DNA]</scope>
</reference>
<comment type="caution">
    <text evidence="3">The sequence shown here is derived from an EMBL/GenBank/DDBJ whole genome shotgun (WGS) entry which is preliminary data.</text>
</comment>
<feature type="signal peptide" evidence="2">
    <location>
        <begin position="1"/>
        <end position="27"/>
    </location>
</feature>
<keyword evidence="4" id="KW-1185">Reference proteome</keyword>
<protein>
    <submittedName>
        <fullName evidence="3">Uncharacterized protein</fullName>
    </submittedName>
</protein>
<sequence length="693" mass="78965">MTRVSKSTSLFLIFFCAATSNFGITLASPTTLVVAPQHNGNSSGEAVGNEVVQKQGRNLLAQTQSLKRRSTTPTAGSLHTEIKRKSSNDQNGDEAEDEKVSRNQMEDLSAELQNLKWNPHERKTTVWYSTAASSGPTKSFLKSHKAEESGEWAPGFFDLHSEAEGSDVSKIKENTLSLSDDENLVLRLDKDNYTPKEIADYIFWTGDEHGVAVTINGLVHQGLMTGKNDVIRFLEVVNEKLNNLQNHYSPYVYPRPTRGITKANAKDDYRGSDDVDDDAQNHNDYQQKLEHVLTQPYPHHYPKQHHQLMEHLSVSSLLDMPKPANYRDENPSLLFKTKGNAPYDDEKELDGNGSEEERQKTDPFSSLSTESPPVMYHHEKYKRWNRNLEDNDGNERLNLHSSFIGRVDKGKVVSPRLSSASSLGLHHESDNERKRGVFPVSHSKGIFEHATKENERKLYSSSQRPPIIADYVASKKLKEEDPPSSERLLSDNEITTDGISGSDEDDYKREKGSDHDLLEVINNMLGWLGGSGINDEKYDAHYSNIRTLIQHISEDFAELSYREEVLKHSMYLLVNEFLCCPTQQNHLFLDLVDTLDAVEQLMEFLSTHVVTTKIPKDLSSREIVELLNTALAHRTKEKKHWKIALEEVPWVANKYFNRKLPTVQRRERRRQKKGTKCCAKRRILEEQEEEVLV</sequence>
<feature type="region of interest" description="Disordered" evidence="1">
    <location>
        <begin position="473"/>
        <end position="511"/>
    </location>
</feature>
<evidence type="ECO:0000313" key="3">
    <source>
        <dbReference type="EMBL" id="CAL8141191.1"/>
    </source>
</evidence>
<feature type="compositionally biased region" description="Polar residues" evidence="1">
    <location>
        <begin position="61"/>
        <end position="77"/>
    </location>
</feature>
<dbReference type="EMBL" id="CAXLJM020000146">
    <property type="protein sequence ID" value="CAL8141191.1"/>
    <property type="molecule type" value="Genomic_DNA"/>
</dbReference>
<organism evidence="3 4">
    <name type="scientific">Orchesella dallaii</name>
    <dbReference type="NCBI Taxonomy" id="48710"/>
    <lineage>
        <taxon>Eukaryota</taxon>
        <taxon>Metazoa</taxon>
        <taxon>Ecdysozoa</taxon>
        <taxon>Arthropoda</taxon>
        <taxon>Hexapoda</taxon>
        <taxon>Collembola</taxon>
        <taxon>Entomobryomorpha</taxon>
        <taxon>Entomobryoidea</taxon>
        <taxon>Orchesellidae</taxon>
        <taxon>Orchesellinae</taxon>
        <taxon>Orchesella</taxon>
    </lineage>
</organism>
<evidence type="ECO:0000256" key="1">
    <source>
        <dbReference type="SAM" id="MobiDB-lite"/>
    </source>
</evidence>
<gene>
    <name evidence="3" type="ORF">ODALV1_LOCUS28614</name>
</gene>
<keyword evidence="2" id="KW-0732">Signal</keyword>
<feature type="region of interest" description="Disordered" evidence="1">
    <location>
        <begin position="322"/>
        <end position="372"/>
    </location>
</feature>
<proteinExistence type="predicted"/>
<evidence type="ECO:0000313" key="4">
    <source>
        <dbReference type="Proteomes" id="UP001642540"/>
    </source>
</evidence>
<feature type="compositionally biased region" description="Polar residues" evidence="1">
    <location>
        <begin position="362"/>
        <end position="371"/>
    </location>
</feature>
<name>A0ABP1S161_9HEXA</name>
<accession>A0ABP1S161</accession>